<evidence type="ECO:0000313" key="2">
    <source>
        <dbReference type="Proteomes" id="UP000215914"/>
    </source>
</evidence>
<dbReference type="AlphaFoldDB" id="A0A9K3GY26"/>
<name>A0A9K3GY26_HELAN</name>
<sequence length="66" mass="7774">MENMYESMDLIFEKIANLSHLPILYHSQLFNTFLKHQKPSLPHSWSRLKQGTQIPPSIFHLSPKIN</sequence>
<keyword evidence="2" id="KW-1185">Reference proteome</keyword>
<dbReference type="Gramene" id="mRNA:HanXRQr2_Chr16g0740851">
    <property type="protein sequence ID" value="CDS:HanXRQr2_Chr16g0740851.1"/>
    <property type="gene ID" value="HanXRQr2_Chr16g0740851"/>
</dbReference>
<gene>
    <name evidence="1" type="ORF">HanXRQr2_Chr16g0740851</name>
</gene>
<reference evidence="1" key="1">
    <citation type="journal article" date="2017" name="Nature">
        <title>The sunflower genome provides insights into oil metabolism, flowering and Asterid evolution.</title>
        <authorList>
            <person name="Badouin H."/>
            <person name="Gouzy J."/>
            <person name="Grassa C.J."/>
            <person name="Murat F."/>
            <person name="Staton S.E."/>
            <person name="Cottret L."/>
            <person name="Lelandais-Briere C."/>
            <person name="Owens G.L."/>
            <person name="Carrere S."/>
            <person name="Mayjonade B."/>
            <person name="Legrand L."/>
            <person name="Gill N."/>
            <person name="Kane N.C."/>
            <person name="Bowers J.E."/>
            <person name="Hubner S."/>
            <person name="Bellec A."/>
            <person name="Berard A."/>
            <person name="Berges H."/>
            <person name="Blanchet N."/>
            <person name="Boniface M.C."/>
            <person name="Brunel D."/>
            <person name="Catrice O."/>
            <person name="Chaidir N."/>
            <person name="Claudel C."/>
            <person name="Donnadieu C."/>
            <person name="Faraut T."/>
            <person name="Fievet G."/>
            <person name="Helmstetter N."/>
            <person name="King M."/>
            <person name="Knapp S.J."/>
            <person name="Lai Z."/>
            <person name="Le Paslier M.C."/>
            <person name="Lippi Y."/>
            <person name="Lorenzon L."/>
            <person name="Mandel J.R."/>
            <person name="Marage G."/>
            <person name="Marchand G."/>
            <person name="Marquand E."/>
            <person name="Bret-Mestries E."/>
            <person name="Morien E."/>
            <person name="Nambeesan S."/>
            <person name="Nguyen T."/>
            <person name="Pegot-Espagnet P."/>
            <person name="Pouilly N."/>
            <person name="Raftis F."/>
            <person name="Sallet E."/>
            <person name="Schiex T."/>
            <person name="Thomas J."/>
            <person name="Vandecasteele C."/>
            <person name="Vares D."/>
            <person name="Vear F."/>
            <person name="Vautrin S."/>
            <person name="Crespi M."/>
            <person name="Mangin B."/>
            <person name="Burke J.M."/>
            <person name="Salse J."/>
            <person name="Munos S."/>
            <person name="Vincourt P."/>
            <person name="Rieseberg L.H."/>
            <person name="Langlade N.B."/>
        </authorList>
    </citation>
    <scope>NUCLEOTIDE SEQUENCE</scope>
    <source>
        <tissue evidence="1">Leaves</tissue>
    </source>
</reference>
<dbReference type="Proteomes" id="UP000215914">
    <property type="component" value="Unassembled WGS sequence"/>
</dbReference>
<reference evidence="1" key="2">
    <citation type="submission" date="2020-06" db="EMBL/GenBank/DDBJ databases">
        <title>Helianthus annuus Genome sequencing and assembly Release 2.</title>
        <authorList>
            <person name="Gouzy J."/>
            <person name="Langlade N."/>
            <person name="Munos S."/>
        </authorList>
    </citation>
    <scope>NUCLEOTIDE SEQUENCE</scope>
    <source>
        <tissue evidence="1">Leaves</tissue>
    </source>
</reference>
<organism evidence="1 2">
    <name type="scientific">Helianthus annuus</name>
    <name type="common">Common sunflower</name>
    <dbReference type="NCBI Taxonomy" id="4232"/>
    <lineage>
        <taxon>Eukaryota</taxon>
        <taxon>Viridiplantae</taxon>
        <taxon>Streptophyta</taxon>
        <taxon>Embryophyta</taxon>
        <taxon>Tracheophyta</taxon>
        <taxon>Spermatophyta</taxon>
        <taxon>Magnoliopsida</taxon>
        <taxon>eudicotyledons</taxon>
        <taxon>Gunneridae</taxon>
        <taxon>Pentapetalae</taxon>
        <taxon>asterids</taxon>
        <taxon>campanulids</taxon>
        <taxon>Asterales</taxon>
        <taxon>Asteraceae</taxon>
        <taxon>Asteroideae</taxon>
        <taxon>Heliantheae alliance</taxon>
        <taxon>Heliantheae</taxon>
        <taxon>Helianthus</taxon>
    </lineage>
</organism>
<evidence type="ECO:0000313" key="1">
    <source>
        <dbReference type="EMBL" id="KAF5759403.1"/>
    </source>
</evidence>
<comment type="caution">
    <text evidence="1">The sequence shown here is derived from an EMBL/GenBank/DDBJ whole genome shotgun (WGS) entry which is preliminary data.</text>
</comment>
<protein>
    <submittedName>
        <fullName evidence="1">Uncharacterized protein</fullName>
    </submittedName>
</protein>
<proteinExistence type="predicted"/>
<accession>A0A9K3GY26</accession>
<dbReference type="EMBL" id="MNCJ02000331">
    <property type="protein sequence ID" value="KAF5759403.1"/>
    <property type="molecule type" value="Genomic_DNA"/>
</dbReference>